<dbReference type="SUPFAM" id="SSF52317">
    <property type="entry name" value="Class I glutamine amidotransferase-like"/>
    <property type="match status" value="1"/>
</dbReference>
<dbReference type="InterPro" id="IPR002818">
    <property type="entry name" value="DJ-1/PfpI"/>
</dbReference>
<reference evidence="5 6" key="1">
    <citation type="submission" date="2019-05" db="EMBL/GenBank/DDBJ databases">
        <authorList>
            <person name="Qu J.-H."/>
        </authorList>
    </citation>
    <scope>NUCLEOTIDE SEQUENCE [LARGE SCALE GENOMIC DNA]</scope>
    <source>
        <strain evidence="5 6">T17</strain>
    </source>
</reference>
<organism evidence="5 6">
    <name type="scientific">Dyadobacter luticola</name>
    <dbReference type="NCBI Taxonomy" id="1979387"/>
    <lineage>
        <taxon>Bacteria</taxon>
        <taxon>Pseudomonadati</taxon>
        <taxon>Bacteroidota</taxon>
        <taxon>Cytophagia</taxon>
        <taxon>Cytophagales</taxon>
        <taxon>Spirosomataceae</taxon>
        <taxon>Dyadobacter</taxon>
    </lineage>
</organism>
<sequence length="335" mass="37406">MVQLGLLITNSHRLLSVAAILDVFESVNHFLEKQNEPKFYHISLLTQDEKPDAYYGKYTLQPLQSAGNFDLILIPAFGAGDLAASVSGNKMFIPWLWEQHKNGAEIASFCTGAFLLAAAGLLNGREATTHIDSAQALASNFPDVILKSNAVVTEDKGIFTSGGATSSFHLMLYLIQRHCGKELTLKTAKMFAIDMDREQQTYFGTFAPSQNHGDGLVNMAQQKIEKEYQEGSTIETLIQDIPASRRNVVRRFKQAIGVTPIEYLQRTRIEAAKKMLAQTDQSVLEVMLNSGYNDLKSFRQLFKKSTGVTPKEYRDKFNITRLESAGRLERRAAML</sequence>
<evidence type="ECO:0000313" key="5">
    <source>
        <dbReference type="EMBL" id="TLV00695.1"/>
    </source>
</evidence>
<dbReference type="InterPro" id="IPR020449">
    <property type="entry name" value="Tscrpt_reg_AraC-type_HTH"/>
</dbReference>
<evidence type="ECO:0000256" key="3">
    <source>
        <dbReference type="ARBA" id="ARBA00023163"/>
    </source>
</evidence>
<gene>
    <name evidence="5" type="ORF">FEN17_14525</name>
</gene>
<dbReference type="AlphaFoldDB" id="A0A5R9KX28"/>
<dbReference type="Proteomes" id="UP000306402">
    <property type="component" value="Unassembled WGS sequence"/>
</dbReference>
<dbReference type="InterPro" id="IPR029062">
    <property type="entry name" value="Class_I_gatase-like"/>
</dbReference>
<feature type="domain" description="HTH araC/xylS-type" evidence="4">
    <location>
        <begin position="218"/>
        <end position="316"/>
    </location>
</feature>
<keyword evidence="1" id="KW-0805">Transcription regulation</keyword>
<dbReference type="PRINTS" id="PR00032">
    <property type="entry name" value="HTHARAC"/>
</dbReference>
<evidence type="ECO:0000256" key="2">
    <source>
        <dbReference type="ARBA" id="ARBA00023125"/>
    </source>
</evidence>
<dbReference type="Gene3D" id="1.10.10.60">
    <property type="entry name" value="Homeodomain-like"/>
    <property type="match status" value="2"/>
</dbReference>
<evidence type="ECO:0000259" key="4">
    <source>
        <dbReference type="PROSITE" id="PS01124"/>
    </source>
</evidence>
<keyword evidence="6" id="KW-1185">Reference proteome</keyword>
<dbReference type="Pfam" id="PF12833">
    <property type="entry name" value="HTH_18"/>
    <property type="match status" value="1"/>
</dbReference>
<dbReference type="SMART" id="SM00342">
    <property type="entry name" value="HTH_ARAC"/>
    <property type="match status" value="1"/>
</dbReference>
<dbReference type="InterPro" id="IPR052158">
    <property type="entry name" value="INH-QAR"/>
</dbReference>
<evidence type="ECO:0000256" key="1">
    <source>
        <dbReference type="ARBA" id="ARBA00023015"/>
    </source>
</evidence>
<dbReference type="PANTHER" id="PTHR43130:SF3">
    <property type="entry name" value="HTH-TYPE TRANSCRIPTIONAL REGULATOR RV1931C"/>
    <property type="match status" value="1"/>
</dbReference>
<protein>
    <submittedName>
        <fullName evidence="5">Helix-turn-helix domain-containing protein</fullName>
    </submittedName>
</protein>
<dbReference type="SUPFAM" id="SSF46689">
    <property type="entry name" value="Homeodomain-like"/>
    <property type="match status" value="2"/>
</dbReference>
<dbReference type="GO" id="GO:0003700">
    <property type="term" value="F:DNA-binding transcription factor activity"/>
    <property type="evidence" value="ECO:0007669"/>
    <property type="project" value="InterPro"/>
</dbReference>
<proteinExistence type="predicted"/>
<name>A0A5R9KX28_9BACT</name>
<keyword evidence="3" id="KW-0804">Transcription</keyword>
<dbReference type="GO" id="GO:0043565">
    <property type="term" value="F:sequence-specific DNA binding"/>
    <property type="evidence" value="ECO:0007669"/>
    <property type="project" value="InterPro"/>
</dbReference>
<dbReference type="EMBL" id="VCEJ01000004">
    <property type="protein sequence ID" value="TLV00695.1"/>
    <property type="molecule type" value="Genomic_DNA"/>
</dbReference>
<accession>A0A5R9KX28</accession>
<comment type="caution">
    <text evidence="5">The sequence shown here is derived from an EMBL/GenBank/DDBJ whole genome shotgun (WGS) entry which is preliminary data.</text>
</comment>
<dbReference type="Pfam" id="PF01965">
    <property type="entry name" value="DJ-1_PfpI"/>
    <property type="match status" value="1"/>
</dbReference>
<dbReference type="RefSeq" id="WP_138366069.1">
    <property type="nucleotide sequence ID" value="NZ_VCEJ01000004.1"/>
</dbReference>
<dbReference type="InterPro" id="IPR018060">
    <property type="entry name" value="HTH_AraC"/>
</dbReference>
<dbReference type="PROSITE" id="PS01124">
    <property type="entry name" value="HTH_ARAC_FAMILY_2"/>
    <property type="match status" value="1"/>
</dbReference>
<dbReference type="Gene3D" id="3.40.50.880">
    <property type="match status" value="1"/>
</dbReference>
<dbReference type="OrthoDB" id="9803764at2"/>
<dbReference type="InterPro" id="IPR009057">
    <property type="entry name" value="Homeodomain-like_sf"/>
</dbReference>
<keyword evidence="2" id="KW-0238">DNA-binding</keyword>
<evidence type="ECO:0000313" key="6">
    <source>
        <dbReference type="Proteomes" id="UP000306402"/>
    </source>
</evidence>
<dbReference type="PANTHER" id="PTHR43130">
    <property type="entry name" value="ARAC-FAMILY TRANSCRIPTIONAL REGULATOR"/>
    <property type="match status" value="1"/>
</dbReference>